<evidence type="ECO:0000313" key="7">
    <source>
        <dbReference type="EMBL" id="SDT20104.1"/>
    </source>
</evidence>
<feature type="transmembrane region" description="Helical" evidence="5">
    <location>
        <begin position="201"/>
        <end position="221"/>
    </location>
</feature>
<dbReference type="Proteomes" id="UP000199103">
    <property type="component" value="Chromosome I"/>
</dbReference>
<keyword evidence="8" id="KW-1185">Reference proteome</keyword>
<dbReference type="STRING" id="630515.SAMN04489812_4548"/>
<evidence type="ECO:0000256" key="4">
    <source>
        <dbReference type="ARBA" id="ARBA00023136"/>
    </source>
</evidence>
<dbReference type="GO" id="GO:0022857">
    <property type="term" value="F:transmembrane transporter activity"/>
    <property type="evidence" value="ECO:0007669"/>
    <property type="project" value="InterPro"/>
</dbReference>
<feature type="transmembrane region" description="Helical" evidence="5">
    <location>
        <begin position="61"/>
        <end position="80"/>
    </location>
</feature>
<feature type="transmembrane region" description="Helical" evidence="5">
    <location>
        <begin position="173"/>
        <end position="195"/>
    </location>
</feature>
<dbReference type="PANTHER" id="PTHR23542">
    <property type="match status" value="1"/>
</dbReference>
<reference evidence="7 8" key="1">
    <citation type="submission" date="2016-10" db="EMBL/GenBank/DDBJ databases">
        <authorList>
            <person name="de Groot N.N."/>
        </authorList>
    </citation>
    <scope>NUCLEOTIDE SEQUENCE [LARGE SCALE GENOMIC DNA]</scope>
    <source>
        <strain evidence="7 8">DSM 21800</strain>
    </source>
</reference>
<dbReference type="PROSITE" id="PS50850">
    <property type="entry name" value="MFS"/>
    <property type="match status" value="1"/>
</dbReference>
<organism evidence="7 8">
    <name type="scientific">Microlunatus soli</name>
    <dbReference type="NCBI Taxonomy" id="630515"/>
    <lineage>
        <taxon>Bacteria</taxon>
        <taxon>Bacillati</taxon>
        <taxon>Actinomycetota</taxon>
        <taxon>Actinomycetes</taxon>
        <taxon>Propionibacteriales</taxon>
        <taxon>Propionibacteriaceae</taxon>
        <taxon>Microlunatus</taxon>
    </lineage>
</organism>
<dbReference type="PANTHER" id="PTHR23542:SF1">
    <property type="entry name" value="MAJOR FACILITATOR SUPERFAMILY (MFS) PROFILE DOMAIN-CONTAINING PROTEIN"/>
    <property type="match status" value="1"/>
</dbReference>
<dbReference type="GO" id="GO:0005886">
    <property type="term" value="C:plasma membrane"/>
    <property type="evidence" value="ECO:0007669"/>
    <property type="project" value="UniProtKB-SubCell"/>
</dbReference>
<dbReference type="AlphaFoldDB" id="A0A1H1YFD3"/>
<evidence type="ECO:0000259" key="6">
    <source>
        <dbReference type="PROSITE" id="PS50850"/>
    </source>
</evidence>
<dbReference type="InterPro" id="IPR011701">
    <property type="entry name" value="MFS"/>
</dbReference>
<protein>
    <submittedName>
        <fullName evidence="7">Na+/melibiose symporter</fullName>
    </submittedName>
</protein>
<feature type="transmembrane region" description="Helical" evidence="5">
    <location>
        <begin position="390"/>
        <end position="412"/>
    </location>
</feature>
<feature type="transmembrane region" description="Helical" evidence="5">
    <location>
        <begin position="303"/>
        <end position="320"/>
    </location>
</feature>
<feature type="transmembrane region" description="Helical" evidence="5">
    <location>
        <begin position="233"/>
        <end position="253"/>
    </location>
</feature>
<feature type="transmembrane region" description="Helical" evidence="5">
    <location>
        <begin position="326"/>
        <end position="347"/>
    </location>
</feature>
<evidence type="ECO:0000256" key="3">
    <source>
        <dbReference type="ARBA" id="ARBA00022989"/>
    </source>
</evidence>
<keyword evidence="3 5" id="KW-1133">Transmembrane helix</keyword>
<dbReference type="OrthoDB" id="9180256at2"/>
<sequence length="418" mass="42049">MPITRSSGTQPAQAVAETSAGLVAAVGRSYFPIALVARLPYAMMVVGVLTLVVAARGSLGLGGLTSAVAGLGTAIFGPLIGAAADRLGQRRVVLVAGVSNSLVLLIMTLVVYGPLPNAVLLALAFLIGATAPQVSPMSRSRLVGIISTKIDPECRARVFSGTMAYESAADEMIFVFGPMIVGVLAAAIGPAAAVIGASGLALIFVSAFALHRSAAVVTVSSGQDADRAPLSEMIRPALITVLVGVFGIGLFFGTTLTSLTSLMADLGQAERAGLVYGVMGIGSASLALAAGTFPLRFTLRARWLVFAMIMVLGAVAFAGVRTVPAAIVVLLVLGVGIGPTLVTQFSLAAERSPRGRSATVMTTVGSGVVVGQATASAITGRLAEQVGTDAAMLAPLAAAVVIAGAGLVNRFLTPTRPV</sequence>
<name>A0A1H1YFD3_9ACTN</name>
<feature type="transmembrane region" description="Helical" evidence="5">
    <location>
        <begin position="35"/>
        <end position="55"/>
    </location>
</feature>
<dbReference type="Gene3D" id="1.20.1250.20">
    <property type="entry name" value="MFS general substrate transporter like domains"/>
    <property type="match status" value="1"/>
</dbReference>
<dbReference type="Pfam" id="PF07690">
    <property type="entry name" value="MFS_1"/>
    <property type="match status" value="1"/>
</dbReference>
<keyword evidence="4 5" id="KW-0472">Membrane</keyword>
<feature type="transmembrane region" description="Helical" evidence="5">
    <location>
        <begin position="273"/>
        <end position="291"/>
    </location>
</feature>
<dbReference type="InterPro" id="IPR036259">
    <property type="entry name" value="MFS_trans_sf"/>
</dbReference>
<accession>A0A1H1YFD3</accession>
<feature type="transmembrane region" description="Helical" evidence="5">
    <location>
        <begin position="92"/>
        <end position="112"/>
    </location>
</feature>
<gene>
    <name evidence="7" type="ORF">SAMN04489812_4548</name>
</gene>
<comment type="subcellular location">
    <subcellularLocation>
        <location evidence="1">Cell membrane</location>
        <topology evidence="1">Multi-pass membrane protein</topology>
    </subcellularLocation>
</comment>
<evidence type="ECO:0000256" key="5">
    <source>
        <dbReference type="SAM" id="Phobius"/>
    </source>
</evidence>
<evidence type="ECO:0000256" key="1">
    <source>
        <dbReference type="ARBA" id="ARBA00004651"/>
    </source>
</evidence>
<dbReference type="EMBL" id="LT629772">
    <property type="protein sequence ID" value="SDT20104.1"/>
    <property type="molecule type" value="Genomic_DNA"/>
</dbReference>
<dbReference type="SUPFAM" id="SSF103473">
    <property type="entry name" value="MFS general substrate transporter"/>
    <property type="match status" value="1"/>
</dbReference>
<feature type="domain" description="Major facilitator superfamily (MFS) profile" evidence="6">
    <location>
        <begin position="237"/>
        <end position="418"/>
    </location>
</feature>
<evidence type="ECO:0000256" key="2">
    <source>
        <dbReference type="ARBA" id="ARBA00022692"/>
    </source>
</evidence>
<keyword evidence="2 5" id="KW-0812">Transmembrane</keyword>
<evidence type="ECO:0000313" key="8">
    <source>
        <dbReference type="Proteomes" id="UP000199103"/>
    </source>
</evidence>
<dbReference type="InterPro" id="IPR020846">
    <property type="entry name" value="MFS_dom"/>
</dbReference>
<proteinExistence type="predicted"/>